<reference evidence="1 2" key="1">
    <citation type="submission" date="2009-01" db="EMBL/GenBank/DDBJ databases">
        <authorList>
            <person name="Fulton L."/>
            <person name="Clifton S."/>
            <person name="Chinwalla A.T."/>
            <person name="Mitreva M."/>
            <person name="Sodergren E."/>
            <person name="Weinstock G."/>
            <person name="Clifton S."/>
            <person name="Dooling D.J."/>
            <person name="Fulton B."/>
            <person name="Minx P."/>
            <person name="Pepin K.H."/>
            <person name="Johnson M."/>
            <person name="Bhonagiri V."/>
            <person name="Nash W.E."/>
            <person name="Mardis E.R."/>
            <person name="Wilson R.K."/>
        </authorList>
    </citation>
    <scope>NUCLEOTIDE SEQUENCE [LARGE SCALE GENOMIC DNA]</scope>
    <source>
        <strain evidence="1 2">NRL30031/H210</strain>
    </source>
</reference>
<dbReference type="EMBL" id="ACEN01000080">
    <property type="protein sequence ID" value="EEG33210.1"/>
    <property type="molecule type" value="Genomic_DNA"/>
</dbReference>
<proteinExistence type="predicted"/>
<organism evidence="1 2">
    <name type="scientific">Neisseria flavescens NRL30031/H210</name>
    <dbReference type="NCBI Taxonomy" id="546264"/>
    <lineage>
        <taxon>Bacteria</taxon>
        <taxon>Pseudomonadati</taxon>
        <taxon>Pseudomonadota</taxon>
        <taxon>Betaproteobacteria</taxon>
        <taxon>Neisseriales</taxon>
        <taxon>Neisseriaceae</taxon>
        <taxon>Neisseria</taxon>
    </lineage>
</organism>
<sequence length="87" mass="9636">MEEQMTGKSVTEQLRESLFDTLEKLKDGKIDANTAQAVSKISSNILNTVSLEIRAAESFGTDGVYSINGHTAEQRRELEGGVRHRLK</sequence>
<protein>
    <submittedName>
        <fullName evidence="1">Uncharacterized protein</fullName>
    </submittedName>
</protein>
<evidence type="ECO:0000313" key="2">
    <source>
        <dbReference type="Proteomes" id="UP000004457"/>
    </source>
</evidence>
<comment type="caution">
    <text evidence="1">The sequence shown here is derived from an EMBL/GenBank/DDBJ whole genome shotgun (WGS) entry which is preliminary data.</text>
</comment>
<dbReference type="AlphaFoldDB" id="C0EP86"/>
<dbReference type="Proteomes" id="UP000004457">
    <property type="component" value="Unassembled WGS sequence"/>
</dbReference>
<evidence type="ECO:0000313" key="1">
    <source>
        <dbReference type="EMBL" id="EEG33210.1"/>
    </source>
</evidence>
<accession>C0EP86</accession>
<name>C0EP86_NEIFL</name>
<keyword evidence="2" id="KW-1185">Reference proteome</keyword>
<gene>
    <name evidence="1" type="ORF">NEIFLAOT_01776</name>
</gene>